<accession>A0A2M8LDM0</accession>
<dbReference type="SUPFAM" id="SSF53092">
    <property type="entry name" value="Creatinase/prolidase N-terminal domain"/>
    <property type="match status" value="1"/>
</dbReference>
<dbReference type="InterPro" id="IPR000587">
    <property type="entry name" value="Creatinase_N"/>
</dbReference>
<feature type="domain" description="Peptidase M24" evidence="3">
    <location>
        <begin position="144"/>
        <end position="347"/>
    </location>
</feature>
<keyword evidence="5" id="KW-0645">Protease</keyword>
<dbReference type="PROSITE" id="PS00491">
    <property type="entry name" value="PROLINE_PEPTIDASE"/>
    <property type="match status" value="1"/>
</dbReference>
<keyword evidence="2" id="KW-0378">Hydrolase</keyword>
<dbReference type="GO" id="GO:0046872">
    <property type="term" value="F:metal ion binding"/>
    <property type="evidence" value="ECO:0007669"/>
    <property type="project" value="UniProtKB-KW"/>
</dbReference>
<dbReference type="GO" id="GO:0008235">
    <property type="term" value="F:metalloexopeptidase activity"/>
    <property type="evidence" value="ECO:0007669"/>
    <property type="project" value="UniProtKB-ARBA"/>
</dbReference>
<dbReference type="InterPro" id="IPR001714">
    <property type="entry name" value="Pept_M24_MAP"/>
</dbReference>
<dbReference type="Gene3D" id="3.90.230.10">
    <property type="entry name" value="Creatinase/methionine aminopeptidase superfamily"/>
    <property type="match status" value="1"/>
</dbReference>
<evidence type="ECO:0000256" key="2">
    <source>
        <dbReference type="ARBA" id="ARBA00022801"/>
    </source>
</evidence>
<sequence>MEKKAAIARRLRLLRRALKKAKLSALLFTNPITRQYLSGFTGTAGTLLVTEERALLYTDFRYTERALDEVPSCITVSEVSRELKKVISAELKRLLSKRIGFEDATTSVAEFETLRRLFRSSIFVPVKEMVTTLRSIKDDAEVEDLKRAIAITDAVFAKTVRWLKRAKRSNHLLTEEAVSDFIRHSVHEEHGAELAFPSIVASGPNAARPHHEPTNRRLKKGESMVIDIGAKINGYHADMSRTIFLGAPSATLEHMYATTLRAQQRAYRYLRAGGRSAEKADAVSRDYINIHYPGAFGHSLGHGVGLEIHEAPTLGPKSKHRLRSGMVFSLEPGIYVPNVGGVRIEDLACTDGASCRYLSKSPKSLKDSIL</sequence>
<dbReference type="InterPro" id="IPR029149">
    <property type="entry name" value="Creatin/AminoP/Spt16_N"/>
</dbReference>
<evidence type="ECO:0000259" key="4">
    <source>
        <dbReference type="Pfam" id="PF01321"/>
    </source>
</evidence>
<dbReference type="InterPro" id="IPR050659">
    <property type="entry name" value="Peptidase_M24B"/>
</dbReference>
<dbReference type="PANTHER" id="PTHR46112:SF8">
    <property type="entry name" value="CYTOPLASMIC PEPTIDASE PEPQ-RELATED"/>
    <property type="match status" value="1"/>
</dbReference>
<dbReference type="GO" id="GO:0004177">
    <property type="term" value="F:aminopeptidase activity"/>
    <property type="evidence" value="ECO:0007669"/>
    <property type="project" value="UniProtKB-KW"/>
</dbReference>
<dbReference type="PRINTS" id="PR00599">
    <property type="entry name" value="MAPEPTIDASE"/>
</dbReference>
<proteinExistence type="predicted"/>
<dbReference type="Pfam" id="PF01321">
    <property type="entry name" value="Creatinase_N"/>
    <property type="match status" value="1"/>
</dbReference>
<dbReference type="Proteomes" id="UP000231152">
    <property type="component" value="Unassembled WGS sequence"/>
</dbReference>
<keyword evidence="5" id="KW-0031">Aminopeptidase</keyword>
<protein>
    <submittedName>
        <fullName evidence="5">Aminopeptidase P family protein</fullName>
    </submittedName>
</protein>
<comment type="caution">
    <text evidence="5">The sequence shown here is derived from an EMBL/GenBank/DDBJ whole genome shotgun (WGS) entry which is preliminary data.</text>
</comment>
<keyword evidence="1" id="KW-0479">Metal-binding</keyword>
<dbReference type="InterPro" id="IPR001131">
    <property type="entry name" value="Peptidase_M24B_aminopep-P_CS"/>
</dbReference>
<dbReference type="PANTHER" id="PTHR46112">
    <property type="entry name" value="AMINOPEPTIDASE"/>
    <property type="match status" value="1"/>
</dbReference>
<gene>
    <name evidence="5" type="ORF">COV04_03890</name>
</gene>
<evidence type="ECO:0000259" key="3">
    <source>
        <dbReference type="Pfam" id="PF00557"/>
    </source>
</evidence>
<dbReference type="Pfam" id="PF00557">
    <property type="entry name" value="Peptidase_M24"/>
    <property type="match status" value="1"/>
</dbReference>
<feature type="domain" description="Creatinase N-terminal" evidence="4">
    <location>
        <begin position="10"/>
        <end position="136"/>
    </location>
</feature>
<reference evidence="5 6" key="1">
    <citation type="submission" date="2017-09" db="EMBL/GenBank/DDBJ databases">
        <title>Depth-based differentiation of microbial function through sediment-hosted aquifers and enrichment of novel symbionts in the deep terrestrial subsurface.</title>
        <authorList>
            <person name="Probst A.J."/>
            <person name="Ladd B."/>
            <person name="Jarett J.K."/>
            <person name="Geller-Mcgrath D.E."/>
            <person name="Sieber C.M."/>
            <person name="Emerson J.B."/>
            <person name="Anantharaman K."/>
            <person name="Thomas B.C."/>
            <person name="Malmstrom R."/>
            <person name="Stieglmeier M."/>
            <person name="Klingl A."/>
            <person name="Woyke T."/>
            <person name="Ryan C.M."/>
            <person name="Banfield J.F."/>
        </authorList>
    </citation>
    <scope>NUCLEOTIDE SEQUENCE [LARGE SCALE GENOMIC DNA]</scope>
    <source>
        <strain evidence="5">CG10_big_fil_rev_8_21_14_0_10_48_11</strain>
    </source>
</reference>
<evidence type="ECO:0000313" key="5">
    <source>
        <dbReference type="EMBL" id="PJE75544.1"/>
    </source>
</evidence>
<evidence type="ECO:0000313" key="6">
    <source>
        <dbReference type="Proteomes" id="UP000231152"/>
    </source>
</evidence>
<dbReference type="InterPro" id="IPR036005">
    <property type="entry name" value="Creatinase/aminopeptidase-like"/>
</dbReference>
<name>A0A2M8LDM0_9BACT</name>
<dbReference type="EMBL" id="PFET01000013">
    <property type="protein sequence ID" value="PJE75544.1"/>
    <property type="molecule type" value="Genomic_DNA"/>
</dbReference>
<dbReference type="InterPro" id="IPR000994">
    <property type="entry name" value="Pept_M24"/>
</dbReference>
<organism evidence="5 6">
    <name type="scientific">Candidatus Uhrbacteria bacterium CG10_big_fil_rev_8_21_14_0_10_48_11</name>
    <dbReference type="NCBI Taxonomy" id="1975037"/>
    <lineage>
        <taxon>Bacteria</taxon>
        <taxon>Candidatus Uhriibacteriota</taxon>
    </lineage>
</organism>
<dbReference type="Gene3D" id="3.40.350.10">
    <property type="entry name" value="Creatinase/prolidase N-terminal domain"/>
    <property type="match status" value="1"/>
</dbReference>
<dbReference type="SUPFAM" id="SSF55920">
    <property type="entry name" value="Creatinase/aminopeptidase"/>
    <property type="match status" value="1"/>
</dbReference>
<evidence type="ECO:0000256" key="1">
    <source>
        <dbReference type="ARBA" id="ARBA00022723"/>
    </source>
</evidence>
<dbReference type="AlphaFoldDB" id="A0A2M8LDM0"/>